<dbReference type="GO" id="GO:0050526">
    <property type="term" value="F:poly(3-hydroxybutyrate) depolymerase activity"/>
    <property type="evidence" value="ECO:0007669"/>
    <property type="project" value="UniProtKB-EC"/>
</dbReference>
<comment type="caution">
    <text evidence="2">The sequence shown here is derived from an EMBL/GenBank/DDBJ whole genome shotgun (WGS) entry which is preliminary data.</text>
</comment>
<organism evidence="2 3">
    <name type="scientific">Salipiger mucosus DSM 16094</name>
    <dbReference type="NCBI Taxonomy" id="1123237"/>
    <lineage>
        <taxon>Bacteria</taxon>
        <taxon>Pseudomonadati</taxon>
        <taxon>Pseudomonadota</taxon>
        <taxon>Alphaproteobacteria</taxon>
        <taxon>Rhodobacterales</taxon>
        <taxon>Roseobacteraceae</taxon>
        <taxon>Salipiger</taxon>
    </lineage>
</organism>
<dbReference type="STRING" id="1123237.Salmuc_01584"/>
<keyword evidence="2" id="KW-0378">Hydrolase</keyword>
<dbReference type="AlphaFoldDB" id="S9R4S8"/>
<dbReference type="Proteomes" id="UP000015347">
    <property type="component" value="Unassembled WGS sequence"/>
</dbReference>
<dbReference type="RefSeq" id="WP_020042445.1">
    <property type="nucleotide sequence ID" value="NZ_KE557273.1"/>
</dbReference>
<dbReference type="OrthoDB" id="9767239at2"/>
<dbReference type="HOGENOM" id="CLU_042524_0_0_5"/>
<feature type="chain" id="PRO_5004568469" evidence="1">
    <location>
        <begin position="19"/>
        <end position="332"/>
    </location>
</feature>
<accession>S9R4S8</accession>
<dbReference type="PANTHER" id="PTHR42972:SF8">
    <property type="entry name" value="POLYHYDROXYBUTYRATE DEPOLYMERASE"/>
    <property type="match status" value="1"/>
</dbReference>
<dbReference type="PANTHER" id="PTHR42972">
    <property type="entry name" value="TOL-PAL SYSTEM PROTEIN TOLB"/>
    <property type="match status" value="1"/>
</dbReference>
<dbReference type="InterPro" id="IPR029058">
    <property type="entry name" value="AB_hydrolase_fold"/>
</dbReference>
<feature type="signal peptide" evidence="1">
    <location>
        <begin position="1"/>
        <end position="18"/>
    </location>
</feature>
<gene>
    <name evidence="2" type="ORF">Salmuc_01584</name>
</gene>
<evidence type="ECO:0000256" key="1">
    <source>
        <dbReference type="SAM" id="SignalP"/>
    </source>
</evidence>
<dbReference type="Gene3D" id="3.40.50.1820">
    <property type="entry name" value="alpha/beta hydrolase"/>
    <property type="match status" value="2"/>
</dbReference>
<sequence length="332" mass="34694">MRVACFSALALLAAPAAADPLPDLSLAPEVTVSGLSSGAFMAVQLQTAFSASVTGAGVVAGGPYDCAGGSVYRALFVCMDQFWIEPGTARTLETIAALEGRIDPPERLADDRVYLFHGTWDDTVGRPAMDALAGTYAALGVPSGAMSYVTDVEAGHGFLTEAGQVECHRTAPDFLNDCDIDQAGDILSWLLGPLAPGQAVPDHLRSYDQGPYAEGATGLGETGFVYVPASCAAGETCRLHIALHGCKQGAERIGDAFARRTGYNAWAEANRIVVLYPQAATVPGPWYNVFGGNPNGCWDWWGYGSEDYLSREAPQIAAIGRMAAALGAALAP</sequence>
<evidence type="ECO:0000313" key="3">
    <source>
        <dbReference type="Proteomes" id="UP000015347"/>
    </source>
</evidence>
<proteinExistence type="predicted"/>
<dbReference type="EMBL" id="APVH01000003">
    <property type="protein sequence ID" value="EPX86932.1"/>
    <property type="molecule type" value="Genomic_DNA"/>
</dbReference>
<dbReference type="eggNOG" id="COG1506">
    <property type="taxonomic scope" value="Bacteria"/>
</dbReference>
<keyword evidence="3" id="KW-1185">Reference proteome</keyword>
<keyword evidence="1" id="KW-0732">Signal</keyword>
<protein>
    <submittedName>
        <fullName evidence="2">Poly (3-hydroxybutyrate) depolymerase</fullName>
        <ecNumber evidence="2">3.1.1.75</ecNumber>
    </submittedName>
</protein>
<evidence type="ECO:0000313" key="2">
    <source>
        <dbReference type="EMBL" id="EPX86932.1"/>
    </source>
</evidence>
<dbReference type="EC" id="3.1.1.75" evidence="2"/>
<reference evidence="3" key="1">
    <citation type="journal article" date="2014" name="Stand. Genomic Sci.">
        <title>Genome sequence of the exopolysaccharide-producing Salipiger mucosus type strain (DSM 16094(T)), a moderately halophilic member of the Roseobacter clade.</title>
        <authorList>
            <person name="Riedel T."/>
            <person name="Spring S."/>
            <person name="Fiebig A."/>
            <person name="Petersen J."/>
            <person name="Kyrpides N.C."/>
            <person name="Goker M."/>
            <person name="Klenk H.P."/>
        </authorList>
    </citation>
    <scope>NUCLEOTIDE SEQUENCE [LARGE SCALE GENOMIC DNA]</scope>
    <source>
        <strain evidence="3">DSM 16094</strain>
    </source>
</reference>
<dbReference type="SUPFAM" id="SSF53474">
    <property type="entry name" value="alpha/beta-Hydrolases"/>
    <property type="match status" value="1"/>
</dbReference>
<name>S9R4S8_9RHOB</name>